<feature type="chain" id="PRO_5002681346" description="WSC domain-containing protein" evidence="3">
    <location>
        <begin position="20"/>
        <end position="468"/>
    </location>
</feature>
<feature type="transmembrane region" description="Helical" evidence="2">
    <location>
        <begin position="300"/>
        <end position="321"/>
    </location>
</feature>
<feature type="compositionally biased region" description="Polar residues" evidence="1">
    <location>
        <begin position="359"/>
        <end position="372"/>
    </location>
</feature>
<feature type="region of interest" description="Disordered" evidence="1">
    <location>
        <begin position="241"/>
        <end position="291"/>
    </location>
</feature>
<dbReference type="AlphaFoldDB" id="A5DNZ0"/>
<dbReference type="SMART" id="SM00321">
    <property type="entry name" value="WSC"/>
    <property type="match status" value="1"/>
</dbReference>
<dbReference type="FunCoup" id="A5DNZ0">
    <property type="interactions" value="39"/>
</dbReference>
<feature type="region of interest" description="Disordered" evidence="1">
    <location>
        <begin position="111"/>
        <end position="222"/>
    </location>
</feature>
<feature type="compositionally biased region" description="Polar residues" evidence="1">
    <location>
        <begin position="339"/>
        <end position="349"/>
    </location>
</feature>
<feature type="region of interest" description="Disordered" evidence="1">
    <location>
        <begin position="393"/>
        <end position="426"/>
    </location>
</feature>
<sequence length="468" mass="49080">MNPTILMLQVLFLVVGVVGDGLTLAKCSSSNVAGGSGTYYQFNSNGKCHDTCEGFGYTVAIVQGFYCWCANEAPGSTVSSSKCDTSCPGYPAEMCAGSGYYGYIYIDGEPSETQQETETQKQTQQSTQTQKTQQSTQQSTQDHQTETESPWPDDAFESASKSPSTTSTSTTSTSPTSTSTSSTTKPSTPTSSTTSTPTSSTTSSPTSSSTERPLRATTVYSIKTVKGEQTTTVYTQWATESANETSGSASGSSSGSATGSASGSSGPASLSNRPASSTGADSSSSAPSQNKSFFDSKGKVAGTFTAVGVVVVGLLAGLLYCCCCLSRRNDDESFDEENQWSSDDNSSANEKGVAFAPATATSKHSSMTSTSPLKRDNSTHSIRSLLNSPQTALLARKSTKKKSAPRSRSDSTASNPGTQLSGGLMFPITEFDSRLDSRAMFMAQNESKQTLGDENDYSRRILTVTNPE</sequence>
<dbReference type="eggNOG" id="KOG4157">
    <property type="taxonomic scope" value="Eukaryota"/>
</dbReference>
<gene>
    <name evidence="5" type="ORF">PGUG_04991</name>
</gene>
<dbReference type="KEGG" id="pgu:PGUG_04991"/>
<feature type="signal peptide" evidence="3">
    <location>
        <begin position="1"/>
        <end position="19"/>
    </location>
</feature>
<proteinExistence type="predicted"/>
<feature type="region of interest" description="Disordered" evidence="1">
    <location>
        <begin position="334"/>
        <end position="378"/>
    </location>
</feature>
<accession>A5DNZ0</accession>
<keyword evidence="3" id="KW-0732">Signal</keyword>
<dbReference type="Proteomes" id="UP000001997">
    <property type="component" value="Unassembled WGS sequence"/>
</dbReference>
<keyword evidence="2" id="KW-0812">Transmembrane</keyword>
<dbReference type="RefSeq" id="XP_001483036.2">
    <property type="nucleotide sequence ID" value="XM_001482986.1"/>
</dbReference>
<dbReference type="InterPro" id="IPR002889">
    <property type="entry name" value="WSC_carb-bd"/>
</dbReference>
<dbReference type="HOGENOM" id="CLU_024893_2_1_1"/>
<dbReference type="OMA" id="CPGYKDQ"/>
<feature type="compositionally biased region" description="Low complexity" evidence="1">
    <location>
        <begin position="160"/>
        <end position="210"/>
    </location>
</feature>
<evidence type="ECO:0000313" key="5">
    <source>
        <dbReference type="EMBL" id="EDK40893.2"/>
    </source>
</evidence>
<dbReference type="STRING" id="294746.A5DNZ0"/>
<keyword evidence="2" id="KW-0472">Membrane</keyword>
<dbReference type="Pfam" id="PF01822">
    <property type="entry name" value="WSC"/>
    <property type="match status" value="1"/>
</dbReference>
<keyword evidence="6" id="KW-1185">Reference proteome</keyword>
<reference evidence="5 6" key="1">
    <citation type="journal article" date="2009" name="Nature">
        <title>Evolution of pathogenicity and sexual reproduction in eight Candida genomes.</title>
        <authorList>
            <person name="Butler G."/>
            <person name="Rasmussen M.D."/>
            <person name="Lin M.F."/>
            <person name="Santos M.A."/>
            <person name="Sakthikumar S."/>
            <person name="Munro C.A."/>
            <person name="Rheinbay E."/>
            <person name="Grabherr M."/>
            <person name="Forche A."/>
            <person name="Reedy J.L."/>
            <person name="Agrafioti I."/>
            <person name="Arnaud M.B."/>
            <person name="Bates S."/>
            <person name="Brown A.J."/>
            <person name="Brunke S."/>
            <person name="Costanzo M.C."/>
            <person name="Fitzpatrick D.A."/>
            <person name="de Groot P.W."/>
            <person name="Harris D."/>
            <person name="Hoyer L.L."/>
            <person name="Hube B."/>
            <person name="Klis F.M."/>
            <person name="Kodira C."/>
            <person name="Lennard N."/>
            <person name="Logue M.E."/>
            <person name="Martin R."/>
            <person name="Neiman A.M."/>
            <person name="Nikolaou E."/>
            <person name="Quail M.A."/>
            <person name="Quinn J."/>
            <person name="Santos M.C."/>
            <person name="Schmitzberger F.F."/>
            <person name="Sherlock G."/>
            <person name="Shah P."/>
            <person name="Silverstein K.A."/>
            <person name="Skrzypek M.S."/>
            <person name="Soll D."/>
            <person name="Staggs R."/>
            <person name="Stansfield I."/>
            <person name="Stumpf M.P."/>
            <person name="Sudbery P.E."/>
            <person name="Srikantha T."/>
            <person name="Zeng Q."/>
            <person name="Berman J."/>
            <person name="Berriman M."/>
            <person name="Heitman J."/>
            <person name="Gow N.A."/>
            <person name="Lorenz M.C."/>
            <person name="Birren B.W."/>
            <person name="Kellis M."/>
            <person name="Cuomo C.A."/>
        </authorList>
    </citation>
    <scope>NUCLEOTIDE SEQUENCE [LARGE SCALE GENOMIC DNA]</scope>
    <source>
        <strain evidence="6">ATCC 6260 / CBS 566 / DSM 6381 / JCM 1539 / NBRC 10279 / NRRL Y-324</strain>
    </source>
</reference>
<feature type="compositionally biased region" description="Polar residues" evidence="1">
    <location>
        <begin position="410"/>
        <end position="421"/>
    </location>
</feature>
<evidence type="ECO:0000256" key="2">
    <source>
        <dbReference type="SAM" id="Phobius"/>
    </source>
</evidence>
<name>A5DNZ0_PICGU</name>
<protein>
    <recommendedName>
        <fullName evidence="4">WSC domain-containing protein</fullName>
    </recommendedName>
</protein>
<evidence type="ECO:0000256" key="3">
    <source>
        <dbReference type="SAM" id="SignalP"/>
    </source>
</evidence>
<dbReference type="InParanoid" id="A5DNZ0"/>
<organism evidence="5 6">
    <name type="scientific">Meyerozyma guilliermondii (strain ATCC 6260 / CBS 566 / DSM 6381 / JCM 1539 / NBRC 10279 / NRRL Y-324)</name>
    <name type="common">Yeast</name>
    <name type="synonym">Candida guilliermondii</name>
    <dbReference type="NCBI Taxonomy" id="294746"/>
    <lineage>
        <taxon>Eukaryota</taxon>
        <taxon>Fungi</taxon>
        <taxon>Dikarya</taxon>
        <taxon>Ascomycota</taxon>
        <taxon>Saccharomycotina</taxon>
        <taxon>Pichiomycetes</taxon>
        <taxon>Debaryomycetaceae</taxon>
        <taxon>Meyerozyma</taxon>
    </lineage>
</organism>
<feature type="domain" description="WSC" evidence="4">
    <location>
        <begin position="21"/>
        <end position="107"/>
    </location>
</feature>
<dbReference type="GeneID" id="5124776"/>
<evidence type="ECO:0000256" key="1">
    <source>
        <dbReference type="SAM" id="MobiDB-lite"/>
    </source>
</evidence>
<dbReference type="VEuPathDB" id="FungiDB:PGUG_04991"/>
<dbReference type="PROSITE" id="PS51212">
    <property type="entry name" value="WSC"/>
    <property type="match status" value="1"/>
</dbReference>
<feature type="compositionally biased region" description="Low complexity" evidence="1">
    <location>
        <begin position="111"/>
        <end position="142"/>
    </location>
</feature>
<dbReference type="EMBL" id="CH408160">
    <property type="protein sequence ID" value="EDK40893.2"/>
    <property type="molecule type" value="Genomic_DNA"/>
</dbReference>
<keyword evidence="2" id="KW-1133">Transmembrane helix</keyword>
<evidence type="ECO:0000313" key="6">
    <source>
        <dbReference type="Proteomes" id="UP000001997"/>
    </source>
</evidence>
<dbReference type="OrthoDB" id="2537459at2759"/>
<evidence type="ECO:0000259" key="4">
    <source>
        <dbReference type="PROSITE" id="PS51212"/>
    </source>
</evidence>